<keyword evidence="2 5" id="KW-0808">Transferase</keyword>
<dbReference type="Proteomes" id="UP000192276">
    <property type="component" value="Unassembled WGS sequence"/>
</dbReference>
<accession>A0A1V9FJM3</accession>
<dbReference type="OrthoDB" id="4537997at2"/>
<evidence type="ECO:0000256" key="5">
    <source>
        <dbReference type="HAMAP-Rule" id="MF_00299"/>
    </source>
</evidence>
<evidence type="ECO:0000313" key="7">
    <source>
        <dbReference type="Proteomes" id="UP000192276"/>
    </source>
</evidence>
<dbReference type="InterPro" id="IPR022928">
    <property type="entry name" value="RNA_2'-PTrans_KptA"/>
</dbReference>
<evidence type="ECO:0000256" key="2">
    <source>
        <dbReference type="ARBA" id="ARBA00022679"/>
    </source>
</evidence>
<comment type="function">
    <text evidence="4 5">Removes the 2'-phosphate from RNA via an intermediate in which the phosphate is ADP-ribosylated by NAD followed by a presumed transesterification to release the RNA and generate ADP-ribose 1''-2''-cyclic phosphate (APPR&gt;P). May function as an ADP-ribosylase.</text>
</comment>
<dbReference type="InterPro" id="IPR042080">
    <property type="entry name" value="RNA_2'-PTrans_N"/>
</dbReference>
<sequence length="181" mass="20553">MEKQLKHISKFLSLILRHQPQEIGLTLDQEGWADVAELIEKTNKRGLRLDFATLQIIVDTNDKKRYSFNDDKTRIRANQGHSVEIDLNLAAQVPPALLFHGTADRFIGAIRQHGLQKMNRHHVHLTAHEATARNVGGRHGKPVVLIVNALIMHEQSHVFYLSANGVWLTDHVPPAFIEFNN</sequence>
<comment type="similarity">
    <text evidence="1 5">Belongs to the KptA/TPT1 family.</text>
</comment>
<proteinExistence type="inferred from homology"/>
<gene>
    <name evidence="5" type="primary">kptA</name>
    <name evidence="6" type="ORF">A4R26_02875</name>
</gene>
<dbReference type="NCBIfam" id="NF002014">
    <property type="entry name" value="PRK00819.1-4"/>
    <property type="match status" value="1"/>
</dbReference>
<name>A0A1V9FJM3_9BACT</name>
<dbReference type="GO" id="GO:0000215">
    <property type="term" value="F:tRNA 2'-phosphotransferase activity"/>
    <property type="evidence" value="ECO:0007669"/>
    <property type="project" value="TreeGrafter"/>
</dbReference>
<dbReference type="Pfam" id="PF01885">
    <property type="entry name" value="PTS_2-RNA"/>
    <property type="match status" value="1"/>
</dbReference>
<dbReference type="SUPFAM" id="SSF56399">
    <property type="entry name" value="ADP-ribosylation"/>
    <property type="match status" value="1"/>
</dbReference>
<keyword evidence="7" id="KW-1185">Reference proteome</keyword>
<organism evidence="6 7">
    <name type="scientific">Niastella populi</name>
    <dbReference type="NCBI Taxonomy" id="550983"/>
    <lineage>
        <taxon>Bacteria</taxon>
        <taxon>Pseudomonadati</taxon>
        <taxon>Bacteroidota</taxon>
        <taxon>Chitinophagia</taxon>
        <taxon>Chitinophagales</taxon>
        <taxon>Chitinophagaceae</taxon>
        <taxon>Niastella</taxon>
    </lineage>
</organism>
<dbReference type="AlphaFoldDB" id="A0A1V9FJM3"/>
<dbReference type="EMBL" id="LWBP01000188">
    <property type="protein sequence ID" value="OQP58416.1"/>
    <property type="molecule type" value="Genomic_DNA"/>
</dbReference>
<dbReference type="STRING" id="550983.A4R26_02875"/>
<evidence type="ECO:0000313" key="6">
    <source>
        <dbReference type="EMBL" id="OQP58416.1"/>
    </source>
</evidence>
<dbReference type="Gene3D" id="1.10.10.970">
    <property type="entry name" value="RNA 2'-phosphotransferase, Tpt1/KptA family, N-terminal domain"/>
    <property type="match status" value="1"/>
</dbReference>
<dbReference type="InterPro" id="IPR042081">
    <property type="entry name" value="RNA_2'-PTrans_C"/>
</dbReference>
<dbReference type="HAMAP" id="MF_00299">
    <property type="entry name" value="KptA"/>
    <property type="match status" value="1"/>
</dbReference>
<dbReference type="PANTHER" id="PTHR12684:SF2">
    <property type="entry name" value="TRNA 2'-PHOSPHOTRANSFERASE 1"/>
    <property type="match status" value="1"/>
</dbReference>
<keyword evidence="3 5" id="KW-0520">NAD</keyword>
<comment type="caution">
    <text evidence="6">The sequence shown here is derived from an EMBL/GenBank/DDBJ whole genome shotgun (WGS) entry which is preliminary data.</text>
</comment>
<evidence type="ECO:0000256" key="4">
    <source>
        <dbReference type="ARBA" id="ARBA00025212"/>
    </source>
</evidence>
<dbReference type="GO" id="GO:0003950">
    <property type="term" value="F:NAD+ poly-ADP-ribosyltransferase activity"/>
    <property type="evidence" value="ECO:0007669"/>
    <property type="project" value="InterPro"/>
</dbReference>
<evidence type="ECO:0000256" key="1">
    <source>
        <dbReference type="ARBA" id="ARBA00009836"/>
    </source>
</evidence>
<protein>
    <recommendedName>
        <fullName evidence="5">Probable RNA 2'-phosphotransferase</fullName>
        <ecNumber evidence="5">2.7.1.-</ecNumber>
    </recommendedName>
</protein>
<dbReference type="InterPro" id="IPR002745">
    <property type="entry name" value="Ptrans_KptA/Tpt1"/>
</dbReference>
<evidence type="ECO:0000256" key="3">
    <source>
        <dbReference type="ARBA" id="ARBA00023027"/>
    </source>
</evidence>
<dbReference type="EC" id="2.7.1.-" evidence="5"/>
<dbReference type="Gene3D" id="3.20.170.30">
    <property type="match status" value="1"/>
</dbReference>
<reference evidence="7" key="1">
    <citation type="submission" date="2016-04" db="EMBL/GenBank/DDBJ databases">
        <authorList>
            <person name="Chen L."/>
            <person name="Zhuang W."/>
            <person name="Wang G."/>
        </authorList>
    </citation>
    <scope>NUCLEOTIDE SEQUENCE [LARGE SCALE GENOMIC DNA]</scope>
    <source>
        <strain evidence="7">208</strain>
    </source>
</reference>
<dbReference type="PANTHER" id="PTHR12684">
    <property type="entry name" value="PUTATIVE PHOSPHOTRANSFERASE"/>
    <property type="match status" value="1"/>
</dbReference>
<dbReference type="RefSeq" id="WP_081165598.1">
    <property type="nucleotide sequence ID" value="NZ_LWBP01000188.1"/>
</dbReference>
<dbReference type="GO" id="GO:0006388">
    <property type="term" value="P:tRNA splicing, via endonucleolytic cleavage and ligation"/>
    <property type="evidence" value="ECO:0007669"/>
    <property type="project" value="UniProtKB-UniRule"/>
</dbReference>